<feature type="domain" description="PARP catalytic" evidence="1">
    <location>
        <begin position="1"/>
        <end position="40"/>
    </location>
</feature>
<evidence type="ECO:0000259" key="1">
    <source>
        <dbReference type="PROSITE" id="PS51059"/>
    </source>
</evidence>
<organism evidence="2 3">
    <name type="scientific">Cetraspora pellucida</name>
    <dbReference type="NCBI Taxonomy" id="1433469"/>
    <lineage>
        <taxon>Eukaryota</taxon>
        <taxon>Fungi</taxon>
        <taxon>Fungi incertae sedis</taxon>
        <taxon>Mucoromycota</taxon>
        <taxon>Glomeromycotina</taxon>
        <taxon>Glomeromycetes</taxon>
        <taxon>Diversisporales</taxon>
        <taxon>Gigasporaceae</taxon>
        <taxon>Cetraspora</taxon>
    </lineage>
</organism>
<gene>
    <name evidence="2" type="ORF">CPELLU_LOCUS20622</name>
</gene>
<accession>A0A9N9PCS8</accession>
<proteinExistence type="predicted"/>
<dbReference type="InterPro" id="IPR012317">
    <property type="entry name" value="Poly(ADP-ribose)pol_cat_dom"/>
</dbReference>
<dbReference type="GO" id="GO:0003950">
    <property type="term" value="F:NAD+ poly-ADP-ribosyltransferase activity"/>
    <property type="evidence" value="ECO:0007669"/>
    <property type="project" value="InterPro"/>
</dbReference>
<comment type="caution">
    <text evidence="2">The sequence shown here is derived from an EMBL/GenBank/DDBJ whole genome shotgun (WGS) entry which is preliminary data.</text>
</comment>
<sequence>EKDADSHDPPIYKYYIIYKHDNVFIRFINKPKFNEKTIYVDADLNTSIPNFYLIPSESFPSSFGKHHCER</sequence>
<dbReference type="Proteomes" id="UP000789759">
    <property type="component" value="Unassembled WGS sequence"/>
</dbReference>
<feature type="non-terminal residue" evidence="2">
    <location>
        <position position="1"/>
    </location>
</feature>
<dbReference type="AlphaFoldDB" id="A0A9N9PCS8"/>
<dbReference type="EMBL" id="CAJVQA010064336">
    <property type="protein sequence ID" value="CAG8830581.1"/>
    <property type="molecule type" value="Genomic_DNA"/>
</dbReference>
<keyword evidence="3" id="KW-1185">Reference proteome</keyword>
<dbReference type="PROSITE" id="PS51059">
    <property type="entry name" value="PARP_CATALYTIC"/>
    <property type="match status" value="1"/>
</dbReference>
<protein>
    <submittedName>
        <fullName evidence="2">8173_t:CDS:1</fullName>
    </submittedName>
</protein>
<evidence type="ECO:0000313" key="2">
    <source>
        <dbReference type="EMBL" id="CAG8830581.1"/>
    </source>
</evidence>
<feature type="non-terminal residue" evidence="2">
    <location>
        <position position="70"/>
    </location>
</feature>
<evidence type="ECO:0000313" key="3">
    <source>
        <dbReference type="Proteomes" id="UP000789759"/>
    </source>
</evidence>
<name>A0A9N9PCS8_9GLOM</name>
<reference evidence="2" key="1">
    <citation type="submission" date="2021-06" db="EMBL/GenBank/DDBJ databases">
        <authorList>
            <person name="Kallberg Y."/>
            <person name="Tangrot J."/>
            <person name="Rosling A."/>
        </authorList>
    </citation>
    <scope>NUCLEOTIDE SEQUENCE</scope>
    <source>
        <strain evidence="2">FL966</strain>
    </source>
</reference>